<dbReference type="STRING" id="1841610.A6X21_22805"/>
<dbReference type="AlphaFoldDB" id="A0A1C3ECP4"/>
<dbReference type="OrthoDB" id="242279at2"/>
<feature type="transmembrane region" description="Helical" evidence="1">
    <location>
        <begin position="40"/>
        <end position="60"/>
    </location>
</feature>
<keyword evidence="1" id="KW-0812">Transmembrane</keyword>
<name>A0A1C3ECP4_9PLAN</name>
<gene>
    <name evidence="2" type="ORF">A6X21_22805</name>
</gene>
<reference evidence="2 3" key="1">
    <citation type="submission" date="2016-05" db="EMBL/GenBank/DDBJ databases">
        <title>Genomic and physiological characterization of Planctopirus sp. isolated from fresh water lake.</title>
        <authorList>
            <person name="Subhash Y."/>
            <person name="Ramana C."/>
        </authorList>
    </citation>
    <scope>NUCLEOTIDE SEQUENCE [LARGE SCALE GENOMIC DNA]</scope>
    <source>
        <strain evidence="2 3">JC280</strain>
    </source>
</reference>
<evidence type="ECO:0008006" key="4">
    <source>
        <dbReference type="Google" id="ProtNLM"/>
    </source>
</evidence>
<accession>A0A1C3ECP4</accession>
<dbReference type="EMBL" id="LYDR01000093">
    <property type="protein sequence ID" value="ODA31027.1"/>
    <property type="molecule type" value="Genomic_DNA"/>
</dbReference>
<sequence>MGTSMSRCMMDDHDFEQPGDQAMTFQQMTGMRALPTAGQFLWCLAVICSLTLGSITTFGAEGGVVAQQEGDQIAITIDGQPFTTLHLGKDLKKPYFWPLLAADGAILTRPIEPGEKEHPHHKGLWISIDEVNHSKHWMEREPIVNRGATIEKGAGEKVVIRLENEWLNGDGQAQLRETTRWTITRNRLIAAEIVLEPLVDDVTMGDTKEGFFAVRIAQTMRELQGGKILTANGKTKTKEAWGQPAQWIDYSGKVNEKTYGVTILDDATNFRPGRYHVRDYGLFTVSPFGEGSYQNDMTLSKPVVLAARGAKQTVKLRYGLWVHSGVPTAEEIQKVYEGFLTEGRTENPKKAG</sequence>
<evidence type="ECO:0000313" key="2">
    <source>
        <dbReference type="EMBL" id="ODA31027.1"/>
    </source>
</evidence>
<dbReference type="Proteomes" id="UP000094828">
    <property type="component" value="Unassembled WGS sequence"/>
</dbReference>
<organism evidence="2 3">
    <name type="scientific">Planctopirus hydrillae</name>
    <dbReference type="NCBI Taxonomy" id="1841610"/>
    <lineage>
        <taxon>Bacteria</taxon>
        <taxon>Pseudomonadati</taxon>
        <taxon>Planctomycetota</taxon>
        <taxon>Planctomycetia</taxon>
        <taxon>Planctomycetales</taxon>
        <taxon>Planctomycetaceae</taxon>
        <taxon>Planctopirus</taxon>
    </lineage>
</organism>
<dbReference type="Pfam" id="PF14100">
    <property type="entry name" value="DUF6807"/>
    <property type="match status" value="1"/>
</dbReference>
<keyword evidence="1" id="KW-0472">Membrane</keyword>
<protein>
    <recommendedName>
        <fullName evidence="4">Methane oxygenase PmoA</fullName>
    </recommendedName>
</protein>
<keyword evidence="1" id="KW-1133">Transmembrane helix</keyword>
<comment type="caution">
    <text evidence="2">The sequence shown here is derived from an EMBL/GenBank/DDBJ whole genome shotgun (WGS) entry which is preliminary data.</text>
</comment>
<evidence type="ECO:0000256" key="1">
    <source>
        <dbReference type="SAM" id="Phobius"/>
    </source>
</evidence>
<keyword evidence="3" id="KW-1185">Reference proteome</keyword>
<proteinExistence type="predicted"/>
<dbReference type="InterPro" id="IPR029475">
    <property type="entry name" value="DUF6807"/>
</dbReference>
<evidence type="ECO:0000313" key="3">
    <source>
        <dbReference type="Proteomes" id="UP000094828"/>
    </source>
</evidence>